<sequence>MFTKSRRCDDGLQATDGAVAAVRARGLAKSYKGRPAVRGVDLTVAAGETFGFLGPNGAGKSTTMAMLCTMTAPSAGQAWIAGHDVGAHPHQVRRRIGLIFQDTTLDQSLTAWENLRFHARLHGISTAVARERARELLELVDLDGRSDSPVRTFSGGMKRRLEIIRGLMHRPRVLFLDEPTVGLDPQARAQIWEHLRRLRQSERITLFLTTHYLDEAEHCDRIAIIDDGRVIAEDTPGGLKSVLGTDRVELRSSDDRAAAAQLRETFGLRAEERSGGLSVRVDDGAAFVPRMCANLDVAIESVTVVRPSLDEVFFHYTGRGIRESEAGS</sequence>
<evidence type="ECO:0000256" key="1">
    <source>
        <dbReference type="ARBA" id="ARBA00004413"/>
    </source>
</evidence>
<dbReference type="Pfam" id="PF00005">
    <property type="entry name" value="ABC_tran"/>
    <property type="match status" value="1"/>
</dbReference>
<reference evidence="6" key="1">
    <citation type="journal article" date="2014" name="Int. J. Syst. Evol. Microbiol.">
        <title>Complete genome of a new Firmicutes species belonging to the dominant human colonic microbiota ('Ruminococcus bicirculans') reveals two chromosomes and a selective capacity to utilize plant glucans.</title>
        <authorList>
            <consortium name="NISC Comparative Sequencing Program"/>
            <person name="Wegmann U."/>
            <person name="Louis P."/>
            <person name="Goesmann A."/>
            <person name="Henrissat B."/>
            <person name="Duncan S.H."/>
            <person name="Flint H.J."/>
        </authorList>
    </citation>
    <scope>NUCLEOTIDE SEQUENCE</scope>
    <source>
        <strain evidence="6">JCM 10667</strain>
    </source>
</reference>
<reference evidence="9" key="2">
    <citation type="journal article" date="2019" name="Int. J. Syst. Evol. Microbiol.">
        <title>The Global Catalogue of Microorganisms (GCM) 10K type strain sequencing project: providing services to taxonomists for standard genome sequencing and annotation.</title>
        <authorList>
            <consortium name="The Broad Institute Genomics Platform"/>
            <consortium name="The Broad Institute Genome Sequencing Center for Infectious Disease"/>
            <person name="Wu L."/>
            <person name="Ma J."/>
        </authorList>
    </citation>
    <scope>NUCLEOTIDE SEQUENCE [LARGE SCALE GENOMIC DNA]</scope>
    <source>
        <strain evidence="9">JCM 10667</strain>
    </source>
</reference>
<keyword evidence="3 7" id="KW-0067">ATP-binding</keyword>
<dbReference type="InterPro" id="IPR003439">
    <property type="entry name" value="ABC_transporter-like_ATP-bd"/>
</dbReference>
<dbReference type="GO" id="GO:0016887">
    <property type="term" value="F:ATP hydrolysis activity"/>
    <property type="evidence" value="ECO:0007669"/>
    <property type="project" value="InterPro"/>
</dbReference>
<gene>
    <name evidence="7" type="ORF">F4557_000211</name>
    <name evidence="6" type="ORF">GCM10009546_01910</name>
</gene>
<dbReference type="GO" id="GO:0043215">
    <property type="term" value="P:daunorubicin transport"/>
    <property type="evidence" value="ECO:0007669"/>
    <property type="project" value="InterPro"/>
</dbReference>
<evidence type="ECO:0000313" key="6">
    <source>
        <dbReference type="EMBL" id="GAA0543473.1"/>
    </source>
</evidence>
<evidence type="ECO:0000313" key="8">
    <source>
        <dbReference type="Proteomes" id="UP000549343"/>
    </source>
</evidence>
<dbReference type="RefSeq" id="WP_229808274.1">
    <property type="nucleotide sequence ID" value="NZ_BAAAHD010000001.1"/>
</dbReference>
<dbReference type="EMBL" id="BAAAHD010000001">
    <property type="protein sequence ID" value="GAA0543473.1"/>
    <property type="molecule type" value="Genomic_DNA"/>
</dbReference>
<keyword evidence="9" id="KW-1185">Reference proteome</keyword>
<evidence type="ECO:0000259" key="5">
    <source>
        <dbReference type="PROSITE" id="PS50893"/>
    </source>
</evidence>
<comment type="similarity">
    <text evidence="4">Belongs to the ABC transporter superfamily. Drug exporter-1 (DrugE1) (TC 3.A.1.105) family.</text>
</comment>
<dbReference type="Proteomes" id="UP000549343">
    <property type="component" value="Unassembled WGS sequence"/>
</dbReference>
<comment type="subcellular location">
    <subcellularLocation>
        <location evidence="1">Cell membrane</location>
        <topology evidence="1">Peripheral membrane protein</topology>
        <orientation evidence="1">Cytoplasmic side</orientation>
    </subcellularLocation>
</comment>
<evidence type="ECO:0000256" key="4">
    <source>
        <dbReference type="ARBA" id="ARBA00049985"/>
    </source>
</evidence>
<dbReference type="InterPro" id="IPR003593">
    <property type="entry name" value="AAA+_ATPase"/>
</dbReference>
<dbReference type="PANTHER" id="PTHR43582">
    <property type="entry name" value="LINEARMYCIN RESISTANCE ATP-BINDING PROTEIN LNRL"/>
    <property type="match status" value="1"/>
</dbReference>
<reference evidence="7 8" key="3">
    <citation type="submission" date="2020-08" db="EMBL/GenBank/DDBJ databases">
        <title>Sequencing the genomes of 1000 actinobacteria strains.</title>
        <authorList>
            <person name="Klenk H.-P."/>
        </authorList>
    </citation>
    <scope>NUCLEOTIDE SEQUENCE [LARGE SCALE GENOMIC DNA]</scope>
    <source>
        <strain evidence="7 8">DSM 44772</strain>
    </source>
</reference>
<comment type="caution">
    <text evidence="7">The sequence shown here is derived from an EMBL/GenBank/DDBJ whole genome shotgun (WGS) entry which is preliminary data.</text>
</comment>
<dbReference type="InterPro" id="IPR027417">
    <property type="entry name" value="P-loop_NTPase"/>
</dbReference>
<keyword evidence="2" id="KW-0547">Nucleotide-binding</keyword>
<dbReference type="InterPro" id="IPR005894">
    <property type="entry name" value="DrrA"/>
</dbReference>
<protein>
    <submittedName>
        <fullName evidence="7">ABC-2 type transport system ATP-binding protein</fullName>
    </submittedName>
    <submittedName>
        <fullName evidence="6">Daunorubicin resistance protein DrrA family ABC transporter ATP-binding protein</fullName>
    </submittedName>
</protein>
<dbReference type="Proteomes" id="UP001501427">
    <property type="component" value="Unassembled WGS sequence"/>
</dbReference>
<name>A0A7W7I7D7_9ACTN</name>
<feature type="domain" description="ABC transporter" evidence="5">
    <location>
        <begin position="22"/>
        <end position="252"/>
    </location>
</feature>
<dbReference type="SMART" id="SM00382">
    <property type="entry name" value="AAA"/>
    <property type="match status" value="1"/>
</dbReference>
<dbReference type="PROSITE" id="PS00211">
    <property type="entry name" value="ABC_TRANSPORTER_1"/>
    <property type="match status" value="1"/>
</dbReference>
<reference evidence="6" key="4">
    <citation type="submission" date="2023-12" db="EMBL/GenBank/DDBJ databases">
        <authorList>
            <person name="Sun Q."/>
            <person name="Inoue M."/>
        </authorList>
    </citation>
    <scope>NUCLEOTIDE SEQUENCE</scope>
    <source>
        <strain evidence="6">JCM 10667</strain>
    </source>
</reference>
<dbReference type="GO" id="GO:0005524">
    <property type="term" value="F:ATP binding"/>
    <property type="evidence" value="ECO:0007669"/>
    <property type="project" value="UniProtKB-KW"/>
</dbReference>
<dbReference type="PANTHER" id="PTHR43582:SF5">
    <property type="entry name" value="ABC TRANSPORTER"/>
    <property type="match status" value="1"/>
</dbReference>
<dbReference type="EMBL" id="JACHMV010000001">
    <property type="protein sequence ID" value="MBB4771793.1"/>
    <property type="molecule type" value="Genomic_DNA"/>
</dbReference>
<accession>A0A7W7I7D7</accession>
<dbReference type="InterPro" id="IPR017871">
    <property type="entry name" value="ABC_transporter-like_CS"/>
</dbReference>
<evidence type="ECO:0000313" key="7">
    <source>
        <dbReference type="EMBL" id="MBB4771793.1"/>
    </source>
</evidence>
<organism evidence="7 8">
    <name type="scientific">Actinomadura livida</name>
    <dbReference type="NCBI Taxonomy" id="79909"/>
    <lineage>
        <taxon>Bacteria</taxon>
        <taxon>Bacillati</taxon>
        <taxon>Actinomycetota</taxon>
        <taxon>Actinomycetes</taxon>
        <taxon>Streptosporangiales</taxon>
        <taxon>Thermomonosporaceae</taxon>
        <taxon>Actinomadura</taxon>
    </lineage>
</organism>
<dbReference type="SUPFAM" id="SSF52540">
    <property type="entry name" value="P-loop containing nucleoside triphosphate hydrolases"/>
    <property type="match status" value="1"/>
</dbReference>
<dbReference type="NCBIfam" id="TIGR01188">
    <property type="entry name" value="drrA"/>
    <property type="match status" value="1"/>
</dbReference>
<proteinExistence type="inferred from homology"/>
<evidence type="ECO:0000256" key="3">
    <source>
        <dbReference type="ARBA" id="ARBA00022840"/>
    </source>
</evidence>
<evidence type="ECO:0000313" key="9">
    <source>
        <dbReference type="Proteomes" id="UP001501427"/>
    </source>
</evidence>
<dbReference type="GO" id="GO:0005886">
    <property type="term" value="C:plasma membrane"/>
    <property type="evidence" value="ECO:0007669"/>
    <property type="project" value="UniProtKB-SubCell"/>
</dbReference>
<dbReference type="PROSITE" id="PS50893">
    <property type="entry name" value="ABC_TRANSPORTER_2"/>
    <property type="match status" value="1"/>
</dbReference>
<dbReference type="Gene3D" id="3.40.50.300">
    <property type="entry name" value="P-loop containing nucleotide triphosphate hydrolases"/>
    <property type="match status" value="1"/>
</dbReference>
<dbReference type="GO" id="GO:1900753">
    <property type="term" value="P:doxorubicin transport"/>
    <property type="evidence" value="ECO:0007669"/>
    <property type="project" value="InterPro"/>
</dbReference>
<dbReference type="AlphaFoldDB" id="A0A7W7I7D7"/>
<evidence type="ECO:0000256" key="2">
    <source>
        <dbReference type="ARBA" id="ARBA00022741"/>
    </source>
</evidence>